<dbReference type="EMBL" id="PFAX01000002">
    <property type="protein sequence ID" value="PIR90783.1"/>
    <property type="molecule type" value="Genomic_DNA"/>
</dbReference>
<gene>
    <name evidence="1" type="ORF">COU05_00130</name>
</gene>
<reference evidence="2" key="1">
    <citation type="submission" date="2017-09" db="EMBL/GenBank/DDBJ databases">
        <title>Depth-based differentiation of microbial function through sediment-hosted aquifers and enrichment of novel symbionts in the deep terrestrial subsurface.</title>
        <authorList>
            <person name="Probst A.J."/>
            <person name="Ladd B."/>
            <person name="Jarett J.K."/>
            <person name="Geller-Mcgrath D.E."/>
            <person name="Sieber C.M.K."/>
            <person name="Emerson J.B."/>
            <person name="Anantharaman K."/>
            <person name="Thomas B.C."/>
            <person name="Malmstrom R."/>
            <person name="Stieglmeier M."/>
            <person name="Klingl A."/>
            <person name="Woyke T."/>
            <person name="Ryan C.M."/>
            <person name="Banfield J.F."/>
        </authorList>
    </citation>
    <scope>NUCLEOTIDE SEQUENCE [LARGE SCALE GENOMIC DNA]</scope>
</reference>
<organism evidence="1 2">
    <name type="scientific">bacterium (Candidatus Gribaldobacteria) CG10_big_fil_rev_8_21_14_0_10_37_21</name>
    <dbReference type="NCBI Taxonomy" id="2014275"/>
    <lineage>
        <taxon>Bacteria</taxon>
        <taxon>Candidatus Gribaldobacteria</taxon>
    </lineage>
</organism>
<evidence type="ECO:0000313" key="2">
    <source>
        <dbReference type="Proteomes" id="UP000230132"/>
    </source>
</evidence>
<dbReference type="AlphaFoldDB" id="A0A2H0UVF4"/>
<comment type="caution">
    <text evidence="1">The sequence shown here is derived from an EMBL/GenBank/DDBJ whole genome shotgun (WGS) entry which is preliminary data.</text>
</comment>
<dbReference type="Proteomes" id="UP000230132">
    <property type="component" value="Unassembled WGS sequence"/>
</dbReference>
<evidence type="ECO:0000313" key="1">
    <source>
        <dbReference type="EMBL" id="PIR90783.1"/>
    </source>
</evidence>
<proteinExistence type="predicted"/>
<name>A0A2H0UVF4_9BACT</name>
<sequence>MRKILICILGCLFIGGVLAPAVIPFRVVSAQEAPFEQEAGVIDKAIKLTMSILDKLTFVKAIWGKIVGVYGQIKAVLVGVWDKYLDKYLGKYVVILKENIKQGIEEEREEIRQLMTNDE</sequence>
<protein>
    <submittedName>
        <fullName evidence="1">Uncharacterized protein</fullName>
    </submittedName>
</protein>
<accession>A0A2H0UVF4</accession>